<dbReference type="InterPro" id="IPR000415">
    <property type="entry name" value="Nitroreductase-like"/>
</dbReference>
<accession>A0A0R1KLA6</accession>
<dbReference type="InterPro" id="IPR029479">
    <property type="entry name" value="Nitroreductase"/>
</dbReference>
<protein>
    <submittedName>
        <fullName evidence="2">Nitroreductase</fullName>
    </submittedName>
</protein>
<gene>
    <name evidence="2" type="ORF">FC78_GL001109</name>
</gene>
<proteinExistence type="predicted"/>
<comment type="caution">
    <text evidence="2">The sequence shown here is derived from an EMBL/GenBank/DDBJ whole genome shotgun (WGS) entry which is preliminary data.</text>
</comment>
<sequence>METEKMIRSRKAVRHYTGQITDEQLNKILLAANAGPVGMGEYNNYRLTVIQNSDILNKMSGIYDAPTVIVVSAEDPDAMEDVSAGAIVHNMELAAEDQGLGANYNMSSVGSIPANVLPTGFRGIFALTLGQTDEKFVPREIPLDRIKTNFVK</sequence>
<evidence type="ECO:0000313" key="3">
    <source>
        <dbReference type="Proteomes" id="UP000051515"/>
    </source>
</evidence>
<feature type="domain" description="Nitroreductase" evidence="1">
    <location>
        <begin position="59"/>
        <end position="104"/>
    </location>
</feature>
<dbReference type="AlphaFoldDB" id="A0A0R1KLA6"/>
<dbReference type="Pfam" id="PF00881">
    <property type="entry name" value="Nitroreductase"/>
    <property type="match status" value="1"/>
</dbReference>
<dbReference type="OrthoDB" id="9783470at2"/>
<dbReference type="SUPFAM" id="SSF55469">
    <property type="entry name" value="FMN-dependent nitroreductase-like"/>
    <property type="match status" value="1"/>
</dbReference>
<keyword evidence="3" id="KW-1185">Reference proteome</keyword>
<dbReference type="Gene3D" id="3.40.109.10">
    <property type="entry name" value="NADH Oxidase"/>
    <property type="match status" value="1"/>
</dbReference>
<name>A0A0R1KLA6_9LACO</name>
<dbReference type="EMBL" id="AZDY01000029">
    <property type="protein sequence ID" value="KRK84101.1"/>
    <property type="molecule type" value="Genomic_DNA"/>
</dbReference>
<reference evidence="2 3" key="1">
    <citation type="journal article" date="2015" name="Genome Announc.">
        <title>Expanding the biotechnology potential of lactobacilli through comparative genomics of 213 strains and associated genera.</title>
        <authorList>
            <person name="Sun Z."/>
            <person name="Harris H.M."/>
            <person name="McCann A."/>
            <person name="Guo C."/>
            <person name="Argimon S."/>
            <person name="Zhang W."/>
            <person name="Yang X."/>
            <person name="Jeffery I.B."/>
            <person name="Cooney J.C."/>
            <person name="Kagawa T.F."/>
            <person name="Liu W."/>
            <person name="Song Y."/>
            <person name="Salvetti E."/>
            <person name="Wrobel A."/>
            <person name="Rasinkangas P."/>
            <person name="Parkhill J."/>
            <person name="Rea M.C."/>
            <person name="O'Sullivan O."/>
            <person name="Ritari J."/>
            <person name="Douillard F.P."/>
            <person name="Paul Ross R."/>
            <person name="Yang R."/>
            <person name="Briner A.E."/>
            <person name="Felis G.E."/>
            <person name="de Vos W.M."/>
            <person name="Barrangou R."/>
            <person name="Klaenhammer T.R."/>
            <person name="Caufield P.W."/>
            <person name="Cui Y."/>
            <person name="Zhang H."/>
            <person name="O'Toole P.W."/>
        </authorList>
    </citation>
    <scope>NUCLEOTIDE SEQUENCE [LARGE SCALE GENOMIC DNA]</scope>
    <source>
        <strain evidence="2 3">DSM 19674</strain>
    </source>
</reference>
<evidence type="ECO:0000259" key="1">
    <source>
        <dbReference type="Pfam" id="PF00881"/>
    </source>
</evidence>
<dbReference type="RefSeq" id="WP_056951188.1">
    <property type="nucleotide sequence ID" value="NZ_AZDY01000029.1"/>
</dbReference>
<organism evidence="2 3">
    <name type="scientific">Companilactobacillus bobalius DSM 19674</name>
    <dbReference type="NCBI Taxonomy" id="1423788"/>
    <lineage>
        <taxon>Bacteria</taxon>
        <taxon>Bacillati</taxon>
        <taxon>Bacillota</taxon>
        <taxon>Bacilli</taxon>
        <taxon>Lactobacillales</taxon>
        <taxon>Lactobacillaceae</taxon>
        <taxon>Companilactobacillus</taxon>
        <taxon>Companilactobacillus bobalius</taxon>
    </lineage>
</organism>
<dbReference type="STRING" id="1423788.FC78_GL001109"/>
<dbReference type="PATRIC" id="fig|1423788.3.peg.1140"/>
<evidence type="ECO:0000313" key="2">
    <source>
        <dbReference type="EMBL" id="KRK84101.1"/>
    </source>
</evidence>
<dbReference type="Proteomes" id="UP000051515">
    <property type="component" value="Unassembled WGS sequence"/>
</dbReference>
<dbReference type="GO" id="GO:0016491">
    <property type="term" value="F:oxidoreductase activity"/>
    <property type="evidence" value="ECO:0007669"/>
    <property type="project" value="InterPro"/>
</dbReference>